<proteinExistence type="predicted"/>
<evidence type="ECO:0000313" key="3">
    <source>
        <dbReference type="EMBL" id="GIM77284.1"/>
    </source>
</evidence>
<feature type="domain" description="HTH merR-type" evidence="2">
    <location>
        <begin position="137"/>
        <end position="206"/>
    </location>
</feature>
<protein>
    <submittedName>
        <fullName evidence="3">MerR family transcriptional regulator</fullName>
    </submittedName>
</protein>
<dbReference type="PANTHER" id="PTHR30204:SF93">
    <property type="entry name" value="HTH MERR-TYPE DOMAIN-CONTAINING PROTEIN"/>
    <property type="match status" value="1"/>
</dbReference>
<dbReference type="AlphaFoldDB" id="A0A919STF5"/>
<dbReference type="PANTHER" id="PTHR30204">
    <property type="entry name" value="REDOX-CYCLING DRUG-SENSING TRANSCRIPTIONAL ACTIVATOR SOXR"/>
    <property type="match status" value="1"/>
</dbReference>
<dbReference type="GO" id="GO:0003700">
    <property type="term" value="F:DNA-binding transcription factor activity"/>
    <property type="evidence" value="ECO:0007669"/>
    <property type="project" value="InterPro"/>
</dbReference>
<keyword evidence="4" id="KW-1185">Reference proteome</keyword>
<evidence type="ECO:0000313" key="4">
    <source>
        <dbReference type="Proteomes" id="UP000681340"/>
    </source>
</evidence>
<dbReference type="PROSITE" id="PS50937">
    <property type="entry name" value="HTH_MERR_2"/>
    <property type="match status" value="2"/>
</dbReference>
<accession>A0A919STF5</accession>
<dbReference type="InterPro" id="IPR009061">
    <property type="entry name" value="DNA-bd_dom_put_sf"/>
</dbReference>
<evidence type="ECO:0000259" key="2">
    <source>
        <dbReference type="PROSITE" id="PS50937"/>
    </source>
</evidence>
<dbReference type="Gene3D" id="1.10.1660.10">
    <property type="match status" value="2"/>
</dbReference>
<dbReference type="InterPro" id="IPR000551">
    <property type="entry name" value="MerR-type_HTH_dom"/>
</dbReference>
<organism evidence="3 4">
    <name type="scientific">Actinoplanes auranticolor</name>
    <dbReference type="NCBI Taxonomy" id="47988"/>
    <lineage>
        <taxon>Bacteria</taxon>
        <taxon>Bacillati</taxon>
        <taxon>Actinomycetota</taxon>
        <taxon>Actinomycetes</taxon>
        <taxon>Micromonosporales</taxon>
        <taxon>Micromonosporaceae</taxon>
        <taxon>Actinoplanes</taxon>
    </lineage>
</organism>
<reference evidence="3" key="1">
    <citation type="submission" date="2021-03" db="EMBL/GenBank/DDBJ databases">
        <title>Whole genome shotgun sequence of Actinoplanes auranticolor NBRC 12245.</title>
        <authorList>
            <person name="Komaki H."/>
            <person name="Tamura T."/>
        </authorList>
    </citation>
    <scope>NUCLEOTIDE SEQUENCE</scope>
    <source>
        <strain evidence="3">NBRC 12245</strain>
    </source>
</reference>
<dbReference type="SMART" id="SM00422">
    <property type="entry name" value="HTH_MERR"/>
    <property type="match status" value="2"/>
</dbReference>
<comment type="caution">
    <text evidence="3">The sequence shown here is derived from an EMBL/GenBank/DDBJ whole genome shotgun (WGS) entry which is preliminary data.</text>
</comment>
<gene>
    <name evidence="3" type="ORF">Aau02nite_75170</name>
</gene>
<dbReference type="SUPFAM" id="SSF46955">
    <property type="entry name" value="Putative DNA-binding domain"/>
    <property type="match status" value="2"/>
</dbReference>
<feature type="domain" description="HTH merR-type" evidence="2">
    <location>
        <begin position="19"/>
        <end position="56"/>
    </location>
</feature>
<sequence length="259" mass="28287">METFDRGASAMTTVTLHRPLRTADVARRAGCSVQQVRNLERDGVLESPTRTPSGYRAWTEMHALAAATYVVLAAGVGPAEAKKLIRVARAGTENDVLAIVDKAHARLHTERRDVELARDAVVAITAEPIDDVRPNDAMTISELAAALAVPTSTLRYWDRQGLLTPARAVRGRARIYTPADVRDARIVHQLRLAGYRIPPLRALMPVLRQRGRTSDITAALRARDRHINSRSRALLQAASGLLTLTSSVEPQSGPSENDE</sequence>
<keyword evidence="1" id="KW-0238">DNA-binding</keyword>
<dbReference type="Pfam" id="PF00376">
    <property type="entry name" value="MerR"/>
    <property type="match status" value="1"/>
</dbReference>
<dbReference type="GO" id="GO:0003677">
    <property type="term" value="F:DNA binding"/>
    <property type="evidence" value="ECO:0007669"/>
    <property type="project" value="UniProtKB-KW"/>
</dbReference>
<dbReference type="Pfam" id="PF13411">
    <property type="entry name" value="MerR_1"/>
    <property type="match status" value="1"/>
</dbReference>
<evidence type="ECO:0000256" key="1">
    <source>
        <dbReference type="ARBA" id="ARBA00023125"/>
    </source>
</evidence>
<dbReference type="InterPro" id="IPR047057">
    <property type="entry name" value="MerR_fam"/>
</dbReference>
<dbReference type="EMBL" id="BOQL01000066">
    <property type="protein sequence ID" value="GIM77284.1"/>
    <property type="molecule type" value="Genomic_DNA"/>
</dbReference>
<dbReference type="Proteomes" id="UP000681340">
    <property type="component" value="Unassembled WGS sequence"/>
</dbReference>
<name>A0A919STF5_9ACTN</name>